<proteinExistence type="predicted"/>
<dbReference type="AlphaFoldDB" id="X0Z7P1"/>
<gene>
    <name evidence="1" type="ORF">S01H4_13234</name>
</gene>
<reference evidence="1" key="1">
    <citation type="journal article" date="2014" name="Front. Microbiol.">
        <title>High frequency of phylogenetically diverse reductive dehalogenase-homologous genes in deep subseafloor sedimentary metagenomes.</title>
        <authorList>
            <person name="Kawai M."/>
            <person name="Futagami T."/>
            <person name="Toyoda A."/>
            <person name="Takaki Y."/>
            <person name="Nishi S."/>
            <person name="Hori S."/>
            <person name="Arai W."/>
            <person name="Tsubouchi T."/>
            <person name="Morono Y."/>
            <person name="Uchiyama I."/>
            <person name="Ito T."/>
            <person name="Fujiyama A."/>
            <person name="Inagaki F."/>
            <person name="Takami H."/>
        </authorList>
    </citation>
    <scope>NUCLEOTIDE SEQUENCE</scope>
    <source>
        <strain evidence="1">Expedition CK06-06</strain>
    </source>
</reference>
<accession>X0Z7P1</accession>
<dbReference type="EMBL" id="BART01005838">
    <property type="protein sequence ID" value="GAG54407.1"/>
    <property type="molecule type" value="Genomic_DNA"/>
</dbReference>
<organism evidence="1">
    <name type="scientific">marine sediment metagenome</name>
    <dbReference type="NCBI Taxonomy" id="412755"/>
    <lineage>
        <taxon>unclassified sequences</taxon>
        <taxon>metagenomes</taxon>
        <taxon>ecological metagenomes</taxon>
    </lineage>
</organism>
<sequence length="93" mass="10572">MGKLYQGKGKLYDGDDFKFMSDARYQITAQHDGEDRQVNSGTLFGIEYPLLIDIQDKDCVLHLEDGTRVDIHTKGLELPPGPNQLDFYVHSEL</sequence>
<protein>
    <submittedName>
        <fullName evidence="1">Uncharacterized protein</fullName>
    </submittedName>
</protein>
<evidence type="ECO:0000313" key="1">
    <source>
        <dbReference type="EMBL" id="GAG54407.1"/>
    </source>
</evidence>
<comment type="caution">
    <text evidence="1">The sequence shown here is derived from an EMBL/GenBank/DDBJ whole genome shotgun (WGS) entry which is preliminary data.</text>
</comment>
<name>X0Z7P1_9ZZZZ</name>